<dbReference type="AlphaFoldDB" id="J9W1X2"/>
<evidence type="ECO:0000313" key="3">
    <source>
        <dbReference type="Proteomes" id="UP000007332"/>
    </source>
</evidence>
<dbReference type="PROSITE" id="PS51257">
    <property type="entry name" value="PROKAR_LIPOPROTEIN"/>
    <property type="match status" value="1"/>
</dbReference>
<keyword evidence="1" id="KW-1133">Transmembrane helix</keyword>
<dbReference type="HOGENOM" id="CLU_2302255_0_0_9"/>
<proteinExistence type="predicted"/>
<dbReference type="EMBL" id="CP003043">
    <property type="protein sequence ID" value="AFR99696.1"/>
    <property type="molecule type" value="Genomic_DNA"/>
</dbReference>
<reference evidence="2 3" key="1">
    <citation type="journal article" date="2012" name="J. Biotechnol.">
        <title>Insights into the completely annotated genome of Lactobacillus buchneri CD034, a strain isolated from stable grass silage.</title>
        <authorList>
            <person name="Heinl S."/>
            <person name="Wibberg D."/>
            <person name="Eikmeyer F."/>
            <person name="Szczepanowski R."/>
            <person name="Blom J."/>
            <person name="Linke B."/>
            <person name="Goesmann A."/>
            <person name="Grabherr R."/>
            <person name="Schwab H."/>
            <person name="Puhler A."/>
            <person name="Schluter A."/>
        </authorList>
    </citation>
    <scope>NUCLEOTIDE SEQUENCE [LARGE SCALE GENOMIC DNA]</scope>
    <source>
        <strain evidence="2 3">CD034</strain>
    </source>
</reference>
<evidence type="ECO:0000313" key="2">
    <source>
        <dbReference type="EMBL" id="AFR99696.1"/>
    </source>
</evidence>
<sequence length="100" mass="11294">MFDRGGFMEFVWFWVGAGVAGGGACWLSFLVVFLLCIGYFVVPFSLVEICSLGQQPASKELQTKIKLDFRSKHLRLRLLTAPVRTLTHRITRCSSHSTKK</sequence>
<protein>
    <submittedName>
        <fullName evidence="2">Uncharacterized protein</fullName>
    </submittedName>
</protein>
<feature type="transmembrane region" description="Helical" evidence="1">
    <location>
        <begin position="12"/>
        <end position="42"/>
    </location>
</feature>
<organism evidence="2 3">
    <name type="scientific">Lentilactobacillus buchneri subsp. silagei CD034</name>
    <dbReference type="NCBI Taxonomy" id="1071400"/>
    <lineage>
        <taxon>Bacteria</taxon>
        <taxon>Bacillati</taxon>
        <taxon>Bacillota</taxon>
        <taxon>Bacilli</taxon>
        <taxon>Lactobacillales</taxon>
        <taxon>Lactobacillaceae</taxon>
        <taxon>Lentilactobacillus</taxon>
        <taxon>Lentilactobacillus buchneri subsp. silagei</taxon>
    </lineage>
</organism>
<keyword evidence="1" id="KW-0472">Membrane</keyword>
<keyword evidence="3" id="KW-1185">Reference proteome</keyword>
<gene>
    <name evidence="2" type="ORF">LBUCD034_0600</name>
</gene>
<name>J9W1X2_LENBU</name>
<accession>J9W1X2</accession>
<dbReference type="KEGG" id="lbn:LBUCD034_0600"/>
<keyword evidence="1" id="KW-0812">Transmembrane</keyword>
<dbReference type="Proteomes" id="UP000007332">
    <property type="component" value="Chromosome"/>
</dbReference>
<evidence type="ECO:0000256" key="1">
    <source>
        <dbReference type="SAM" id="Phobius"/>
    </source>
</evidence>